<dbReference type="AlphaFoldDB" id="V8QTP8"/>
<dbReference type="EMBL" id="AYXT01000010">
    <property type="protein sequence ID" value="ETF02384.1"/>
    <property type="molecule type" value="Genomic_DNA"/>
</dbReference>
<proteinExistence type="predicted"/>
<evidence type="ECO:0000259" key="4">
    <source>
        <dbReference type="PROSITE" id="PS50932"/>
    </source>
</evidence>
<keyword evidence="3" id="KW-0804">Transcription</keyword>
<protein>
    <recommendedName>
        <fullName evidence="4">HTH lacI-type domain-containing protein</fullName>
    </recommendedName>
</protein>
<dbReference type="GO" id="GO:0000976">
    <property type="term" value="F:transcription cis-regulatory region binding"/>
    <property type="evidence" value="ECO:0007669"/>
    <property type="project" value="TreeGrafter"/>
</dbReference>
<dbReference type="InterPro" id="IPR028082">
    <property type="entry name" value="Peripla_BP_I"/>
</dbReference>
<dbReference type="InterPro" id="IPR000843">
    <property type="entry name" value="HTH_LacI"/>
</dbReference>
<dbReference type="HOGENOM" id="CLU_037628_6_0_4"/>
<dbReference type="PANTHER" id="PTHR30146:SF138">
    <property type="entry name" value="TRANSCRIPTIONAL REGULATORY PROTEIN"/>
    <property type="match status" value="1"/>
</dbReference>
<dbReference type="SUPFAM" id="SSF47413">
    <property type="entry name" value="lambda repressor-like DNA-binding domains"/>
    <property type="match status" value="1"/>
</dbReference>
<gene>
    <name evidence="5" type="ORF">W822_14545</name>
</gene>
<dbReference type="Pfam" id="PF00356">
    <property type="entry name" value="LacI"/>
    <property type="match status" value="1"/>
</dbReference>
<evidence type="ECO:0000256" key="2">
    <source>
        <dbReference type="ARBA" id="ARBA00023125"/>
    </source>
</evidence>
<feature type="domain" description="HTH lacI-type" evidence="4">
    <location>
        <begin position="4"/>
        <end position="59"/>
    </location>
</feature>
<dbReference type="Gene3D" id="3.40.50.2300">
    <property type="match status" value="2"/>
</dbReference>
<keyword evidence="6" id="KW-1185">Reference proteome</keyword>
<dbReference type="STRING" id="1424334.W822_14545"/>
<dbReference type="CDD" id="cd01392">
    <property type="entry name" value="HTH_LacI"/>
    <property type="match status" value="1"/>
</dbReference>
<comment type="caution">
    <text evidence="5">The sequence shown here is derived from an EMBL/GenBank/DDBJ whole genome shotgun (WGS) entry which is preliminary data.</text>
</comment>
<sequence length="340" mass="37472">MKPITLRTVAQQAGVSIATVSKVVNGINKGISAETVARVQRIIHELNYRPNRMGRELRTQRNYIVGMAIVDNSPTFLTDPYITQLVAGLSNYLGAQNYGLLLHGISPEMVEQSFLLKESVVVAMCLMLSGTATQRRRHLDLVRASGHPMVVFQEQPRRTITDCCFVNQDDLGGAQVLAMKVVARHPKRVFILTPELPWHAIESRVKGLRKVLDKHKCNYHVIASDENQPSSTLLSLEAAIARHGTPDTVVGANDHLAYVAYRHLTDNGYRVPEEIGITGFNAFDTNAFLRPVLESVRSPAYELGETGGKALLARLEHGRFDSDSITLPVTPVSGTTLLTD</sequence>
<dbReference type="InterPro" id="IPR010982">
    <property type="entry name" value="Lambda_DNA-bd_dom_sf"/>
</dbReference>
<dbReference type="Proteomes" id="UP000018733">
    <property type="component" value="Unassembled WGS sequence"/>
</dbReference>
<organism evidence="5 6">
    <name type="scientific">Advenella kashmirensis W13003</name>
    <dbReference type="NCBI Taxonomy" id="1424334"/>
    <lineage>
        <taxon>Bacteria</taxon>
        <taxon>Pseudomonadati</taxon>
        <taxon>Pseudomonadota</taxon>
        <taxon>Betaproteobacteria</taxon>
        <taxon>Burkholderiales</taxon>
        <taxon>Alcaligenaceae</taxon>
    </lineage>
</organism>
<dbReference type="InterPro" id="IPR046335">
    <property type="entry name" value="LacI/GalR-like_sensor"/>
</dbReference>
<dbReference type="CDD" id="cd06267">
    <property type="entry name" value="PBP1_LacI_sugar_binding-like"/>
    <property type="match status" value="1"/>
</dbReference>
<keyword evidence="2" id="KW-0238">DNA-binding</keyword>
<dbReference type="RefSeq" id="WP_024005863.1">
    <property type="nucleotide sequence ID" value="NZ_KI650980.1"/>
</dbReference>
<evidence type="ECO:0000256" key="1">
    <source>
        <dbReference type="ARBA" id="ARBA00023015"/>
    </source>
</evidence>
<dbReference type="SUPFAM" id="SSF53822">
    <property type="entry name" value="Periplasmic binding protein-like I"/>
    <property type="match status" value="1"/>
</dbReference>
<reference evidence="5 6" key="1">
    <citation type="journal article" date="2014" name="Genome Announc.">
        <title>Draft Genome Sequence of Advenella kashmirensis Strain W13003, a Polycyclic Aromatic Hydrocarbon-Degrading Bacterium.</title>
        <authorList>
            <person name="Wang X."/>
            <person name="Jin D."/>
            <person name="Zhou L."/>
            <person name="Wu L."/>
            <person name="An W."/>
            <person name="Zhao L."/>
        </authorList>
    </citation>
    <scope>NUCLEOTIDE SEQUENCE [LARGE SCALE GENOMIC DNA]</scope>
    <source>
        <strain evidence="5 6">W13003</strain>
    </source>
</reference>
<evidence type="ECO:0000313" key="5">
    <source>
        <dbReference type="EMBL" id="ETF02384.1"/>
    </source>
</evidence>
<accession>V8QTP8</accession>
<dbReference type="PATRIC" id="fig|1424334.3.peg.2923"/>
<name>V8QTP8_9BURK</name>
<dbReference type="Pfam" id="PF13377">
    <property type="entry name" value="Peripla_BP_3"/>
    <property type="match status" value="1"/>
</dbReference>
<evidence type="ECO:0000256" key="3">
    <source>
        <dbReference type="ARBA" id="ARBA00023163"/>
    </source>
</evidence>
<evidence type="ECO:0000313" key="6">
    <source>
        <dbReference type="Proteomes" id="UP000018733"/>
    </source>
</evidence>
<dbReference type="Gene3D" id="1.10.260.40">
    <property type="entry name" value="lambda repressor-like DNA-binding domains"/>
    <property type="match status" value="1"/>
</dbReference>
<dbReference type="eggNOG" id="COG1609">
    <property type="taxonomic scope" value="Bacteria"/>
</dbReference>
<dbReference type="SMART" id="SM00354">
    <property type="entry name" value="HTH_LACI"/>
    <property type="match status" value="1"/>
</dbReference>
<dbReference type="PROSITE" id="PS50932">
    <property type="entry name" value="HTH_LACI_2"/>
    <property type="match status" value="1"/>
</dbReference>
<keyword evidence="1" id="KW-0805">Transcription regulation</keyword>
<dbReference type="OrthoDB" id="9798934at2"/>
<dbReference type="PANTHER" id="PTHR30146">
    <property type="entry name" value="LACI-RELATED TRANSCRIPTIONAL REPRESSOR"/>
    <property type="match status" value="1"/>
</dbReference>
<dbReference type="GO" id="GO:0003700">
    <property type="term" value="F:DNA-binding transcription factor activity"/>
    <property type="evidence" value="ECO:0007669"/>
    <property type="project" value="TreeGrafter"/>
</dbReference>